<comment type="caution">
    <text evidence="2">The sequence shown here is derived from an EMBL/GenBank/DDBJ whole genome shotgun (WGS) entry which is preliminary data.</text>
</comment>
<dbReference type="RefSeq" id="WP_213369682.1">
    <property type="nucleotide sequence ID" value="NZ_BSFJ01000008.1"/>
</dbReference>
<protein>
    <recommendedName>
        <fullName evidence="1">B12-binding domain-containing protein</fullName>
    </recommendedName>
</protein>
<sequence length="599" mass="63028">MTAPLPSRDQLIPPTLRPGGDLVTEGRALAREWTVGRNAFLDAHGVASEAEYKRREALAGRVMQHAHIGFRSVERTVAAIAEVHAACARHGARVDRFGITLDMSMGYPPDQRHGSRRGTGIVLEGAESFARITHAAPAAAHFGDFMLGLPGALENTKGALAAGATAIGNLGQYFTFRLPDWDDDVATTHATVAALGLIAAQPVEVLVHSNLDDGFAGLFADMSSALGMVLVEKHIVETLIGARLSHCFGHHFTAPLVRLAFHAALARVTDTPGTMIFGNTVSYKSTPAGNYASLASYLQADLWALGRRPTGHAVNPVPVTENERIPDIDEIIDAQLFAHRLADHAAGSSALVDFAAVDALADKLVEGGRRFAARTLAGLADAGVDTADPARMMLALRRIGPKRLEAAFGAGAADATAWSGRRAVALAEWVEELEHAARDWAARVPGEAAARIAGADLVACVASSDVHEHGKNLIARTLGHLGVAIIDGGTSVDADDLVATALAARADLIAISTYNGVALRYAGEVRDALARAGAELPVCIGGRLNQVPDESNSGLPVDVRVDISRLGILPCDTPEDLTRFLAERAAAPRTPQQTPKDTP</sequence>
<dbReference type="GO" id="GO:0031419">
    <property type="term" value="F:cobalamin binding"/>
    <property type="evidence" value="ECO:0007669"/>
    <property type="project" value="InterPro"/>
</dbReference>
<accession>A0A9W6J970</accession>
<reference evidence="2" key="2">
    <citation type="submission" date="2023-01" db="EMBL/GenBank/DDBJ databases">
        <authorList>
            <person name="Sun Q."/>
            <person name="Evtushenko L."/>
        </authorList>
    </citation>
    <scope>NUCLEOTIDE SEQUENCE</scope>
    <source>
        <strain evidence="2">VKM B-2484</strain>
    </source>
</reference>
<gene>
    <name evidence="2" type="ORF">GCM10017643_22720</name>
</gene>
<name>A0A9W6J970_9HYPH</name>
<dbReference type="SUPFAM" id="SSF52242">
    <property type="entry name" value="Cobalamin (vitamin B12)-binding domain"/>
    <property type="match status" value="1"/>
</dbReference>
<dbReference type="CDD" id="cd02065">
    <property type="entry name" value="B12-binding_like"/>
    <property type="match status" value="1"/>
</dbReference>
<dbReference type="AlphaFoldDB" id="A0A9W6J970"/>
<dbReference type="InterPro" id="IPR006158">
    <property type="entry name" value="Cobalamin-bd"/>
</dbReference>
<reference evidence="2" key="1">
    <citation type="journal article" date="2014" name="Int. J. Syst. Evol. Microbiol.">
        <title>Complete genome sequence of Corynebacterium casei LMG S-19264T (=DSM 44701T), isolated from a smear-ripened cheese.</title>
        <authorList>
            <consortium name="US DOE Joint Genome Institute (JGI-PGF)"/>
            <person name="Walter F."/>
            <person name="Albersmeier A."/>
            <person name="Kalinowski J."/>
            <person name="Ruckert C."/>
        </authorList>
    </citation>
    <scope>NUCLEOTIDE SEQUENCE</scope>
    <source>
        <strain evidence="2">VKM B-2484</strain>
    </source>
</reference>
<dbReference type="EMBL" id="BSFJ01000008">
    <property type="protein sequence ID" value="GLK72156.1"/>
    <property type="molecule type" value="Genomic_DNA"/>
</dbReference>
<proteinExistence type="predicted"/>
<dbReference type="Gene3D" id="3.40.50.280">
    <property type="entry name" value="Cobalamin-binding domain"/>
    <property type="match status" value="1"/>
</dbReference>
<organism evidence="2 3">
    <name type="scientific">Ancylobacter dichloromethanicus</name>
    <dbReference type="NCBI Taxonomy" id="518825"/>
    <lineage>
        <taxon>Bacteria</taxon>
        <taxon>Pseudomonadati</taxon>
        <taxon>Pseudomonadota</taxon>
        <taxon>Alphaproteobacteria</taxon>
        <taxon>Hyphomicrobiales</taxon>
        <taxon>Xanthobacteraceae</taxon>
        <taxon>Ancylobacter</taxon>
    </lineage>
</organism>
<dbReference type="PROSITE" id="PS51332">
    <property type="entry name" value="B12_BINDING"/>
    <property type="match status" value="1"/>
</dbReference>
<dbReference type="InterPro" id="IPR036724">
    <property type="entry name" value="Cobalamin-bd_sf"/>
</dbReference>
<evidence type="ECO:0000259" key="1">
    <source>
        <dbReference type="PROSITE" id="PS51332"/>
    </source>
</evidence>
<feature type="domain" description="B12-binding" evidence="1">
    <location>
        <begin position="454"/>
        <end position="588"/>
    </location>
</feature>
<evidence type="ECO:0000313" key="3">
    <source>
        <dbReference type="Proteomes" id="UP001143370"/>
    </source>
</evidence>
<dbReference type="GO" id="GO:0046872">
    <property type="term" value="F:metal ion binding"/>
    <property type="evidence" value="ECO:0007669"/>
    <property type="project" value="InterPro"/>
</dbReference>
<evidence type="ECO:0000313" key="2">
    <source>
        <dbReference type="EMBL" id="GLK72156.1"/>
    </source>
</evidence>
<dbReference type="Proteomes" id="UP001143370">
    <property type="component" value="Unassembled WGS sequence"/>
</dbReference>
<keyword evidence="3" id="KW-1185">Reference proteome</keyword>
<dbReference type="Pfam" id="PF02310">
    <property type="entry name" value="B12-binding"/>
    <property type="match status" value="1"/>
</dbReference>